<organism evidence="8 9">
    <name type="scientific">Flexivirga oryzae</name>
    <dbReference type="NCBI Taxonomy" id="1794944"/>
    <lineage>
        <taxon>Bacteria</taxon>
        <taxon>Bacillati</taxon>
        <taxon>Actinomycetota</taxon>
        <taxon>Actinomycetes</taxon>
        <taxon>Micrococcales</taxon>
        <taxon>Dermacoccaceae</taxon>
        <taxon>Flexivirga</taxon>
    </lineage>
</organism>
<dbReference type="EMBL" id="JACHVQ010000005">
    <property type="protein sequence ID" value="MBB2894384.1"/>
    <property type="molecule type" value="Genomic_DNA"/>
</dbReference>
<feature type="transmembrane region" description="Helical" evidence="6">
    <location>
        <begin position="218"/>
        <end position="238"/>
    </location>
</feature>
<dbReference type="SUPFAM" id="SSF103481">
    <property type="entry name" value="Multidrug resistance efflux transporter EmrE"/>
    <property type="match status" value="2"/>
</dbReference>
<comment type="similarity">
    <text evidence="2">Belongs to the EamA transporter family.</text>
</comment>
<dbReference type="PANTHER" id="PTHR32322:SF2">
    <property type="entry name" value="EAMA DOMAIN-CONTAINING PROTEIN"/>
    <property type="match status" value="1"/>
</dbReference>
<name>A0A839NEL0_9MICO</name>
<proteinExistence type="inferred from homology"/>
<feature type="transmembrane region" description="Helical" evidence="6">
    <location>
        <begin position="70"/>
        <end position="91"/>
    </location>
</feature>
<dbReference type="PANTHER" id="PTHR32322">
    <property type="entry name" value="INNER MEMBRANE TRANSPORTER"/>
    <property type="match status" value="1"/>
</dbReference>
<evidence type="ECO:0000313" key="8">
    <source>
        <dbReference type="EMBL" id="MBB2894384.1"/>
    </source>
</evidence>
<feature type="domain" description="EamA" evidence="7">
    <location>
        <begin position="155"/>
        <end position="288"/>
    </location>
</feature>
<dbReference type="Proteomes" id="UP000559182">
    <property type="component" value="Unassembled WGS sequence"/>
</dbReference>
<sequence length="307" mass="31187">MTSTSVDPGGSAVRFVIQAAIWGSRFTLISVAVRAVSPSLVVLSRLALAATVLLALAGWRHAALVRGRSLWLHTAVAAALGNVVPYVFLTYGERTTAAGTAGVLIGATPLLTLALGVVAVRDTPPSVHTFVGFGTAFAGLVLVIGPHGGGWAPSPGMLLCLGAAVSYAAGYVYVRRFLTRPGTSALGAAASQLVAALALQAILTPVLGWHIGVVHPDAAMALVLLGLLGTGYATVLYFRLIADLGAARAAAVDYLVPVFAVLFGVLVSGEHLGASVIAGAVLILSGMAIGEGRVSFRRFAGGRCVDL</sequence>
<feature type="transmembrane region" description="Helical" evidence="6">
    <location>
        <begin position="156"/>
        <end position="174"/>
    </location>
</feature>
<dbReference type="InterPro" id="IPR000620">
    <property type="entry name" value="EamA_dom"/>
</dbReference>
<evidence type="ECO:0000259" key="7">
    <source>
        <dbReference type="Pfam" id="PF00892"/>
    </source>
</evidence>
<dbReference type="Pfam" id="PF00892">
    <property type="entry name" value="EamA"/>
    <property type="match status" value="2"/>
</dbReference>
<feature type="transmembrane region" description="Helical" evidence="6">
    <location>
        <begin position="97"/>
        <end position="120"/>
    </location>
</feature>
<protein>
    <submittedName>
        <fullName evidence="8">Drug/metabolite transporter (DMT)-like permease</fullName>
    </submittedName>
</protein>
<gene>
    <name evidence="8" type="ORF">FHU39_004426</name>
</gene>
<keyword evidence="4 6" id="KW-1133">Transmembrane helix</keyword>
<comment type="subcellular location">
    <subcellularLocation>
        <location evidence="1">Membrane</location>
        <topology evidence="1">Multi-pass membrane protein</topology>
    </subcellularLocation>
</comment>
<reference evidence="8 9" key="1">
    <citation type="submission" date="2020-08" db="EMBL/GenBank/DDBJ databases">
        <title>Sequencing the genomes of 1000 actinobacteria strains.</title>
        <authorList>
            <person name="Klenk H.-P."/>
        </authorList>
    </citation>
    <scope>NUCLEOTIDE SEQUENCE [LARGE SCALE GENOMIC DNA]</scope>
    <source>
        <strain evidence="8 9">DSM 105369</strain>
    </source>
</reference>
<evidence type="ECO:0000256" key="1">
    <source>
        <dbReference type="ARBA" id="ARBA00004141"/>
    </source>
</evidence>
<accession>A0A839NEL0</accession>
<evidence type="ECO:0000313" key="9">
    <source>
        <dbReference type="Proteomes" id="UP000559182"/>
    </source>
</evidence>
<evidence type="ECO:0000256" key="2">
    <source>
        <dbReference type="ARBA" id="ARBA00007362"/>
    </source>
</evidence>
<feature type="transmembrane region" description="Helical" evidence="6">
    <location>
        <begin position="39"/>
        <end position="58"/>
    </location>
</feature>
<comment type="caution">
    <text evidence="8">The sequence shown here is derived from an EMBL/GenBank/DDBJ whole genome shotgun (WGS) entry which is preliminary data.</text>
</comment>
<feature type="transmembrane region" description="Helical" evidence="6">
    <location>
        <begin position="245"/>
        <end position="266"/>
    </location>
</feature>
<evidence type="ECO:0000256" key="4">
    <source>
        <dbReference type="ARBA" id="ARBA00022989"/>
    </source>
</evidence>
<feature type="transmembrane region" description="Helical" evidence="6">
    <location>
        <begin position="186"/>
        <end position="212"/>
    </location>
</feature>
<dbReference type="GO" id="GO:0016020">
    <property type="term" value="C:membrane"/>
    <property type="evidence" value="ECO:0007669"/>
    <property type="project" value="UniProtKB-SubCell"/>
</dbReference>
<evidence type="ECO:0000256" key="5">
    <source>
        <dbReference type="ARBA" id="ARBA00023136"/>
    </source>
</evidence>
<keyword evidence="3 6" id="KW-0812">Transmembrane</keyword>
<dbReference type="RefSeq" id="WP_183322835.1">
    <property type="nucleotide sequence ID" value="NZ_JACHVQ010000005.1"/>
</dbReference>
<keyword evidence="9" id="KW-1185">Reference proteome</keyword>
<dbReference type="InterPro" id="IPR037185">
    <property type="entry name" value="EmrE-like"/>
</dbReference>
<feature type="transmembrane region" description="Helical" evidence="6">
    <location>
        <begin position="272"/>
        <end position="290"/>
    </location>
</feature>
<feature type="transmembrane region" description="Helical" evidence="6">
    <location>
        <begin position="127"/>
        <end position="144"/>
    </location>
</feature>
<feature type="domain" description="EamA" evidence="7">
    <location>
        <begin position="16"/>
        <end position="144"/>
    </location>
</feature>
<keyword evidence="5 6" id="KW-0472">Membrane</keyword>
<dbReference type="InterPro" id="IPR050638">
    <property type="entry name" value="AA-Vitamin_Transporters"/>
</dbReference>
<evidence type="ECO:0000256" key="3">
    <source>
        <dbReference type="ARBA" id="ARBA00022692"/>
    </source>
</evidence>
<dbReference type="AlphaFoldDB" id="A0A839NEL0"/>
<evidence type="ECO:0000256" key="6">
    <source>
        <dbReference type="SAM" id="Phobius"/>
    </source>
</evidence>